<feature type="transmembrane region" description="Helical" evidence="1">
    <location>
        <begin position="43"/>
        <end position="65"/>
    </location>
</feature>
<dbReference type="OrthoDB" id="206263at2157"/>
<comment type="caution">
    <text evidence="2">The sequence shown here is derived from an EMBL/GenBank/DDBJ whole genome shotgun (WGS) entry which is preliminary data.</text>
</comment>
<keyword evidence="1" id="KW-0812">Transmembrane</keyword>
<keyword evidence="3" id="KW-1185">Reference proteome</keyword>
<dbReference type="Proteomes" id="UP000196084">
    <property type="component" value="Unassembled WGS sequence"/>
</dbReference>
<keyword evidence="1" id="KW-1133">Transmembrane helix</keyword>
<evidence type="ECO:0000313" key="2">
    <source>
        <dbReference type="EMBL" id="OVE84133.1"/>
    </source>
</evidence>
<dbReference type="Pfam" id="PF04306">
    <property type="entry name" value="DUF456"/>
    <property type="match status" value="1"/>
</dbReference>
<dbReference type="EMBL" id="MWPH01000002">
    <property type="protein sequence ID" value="OVE84133.1"/>
    <property type="molecule type" value="Genomic_DNA"/>
</dbReference>
<gene>
    <name evidence="2" type="ORF">B2G88_06820</name>
</gene>
<dbReference type="RefSeq" id="WP_087714367.1">
    <property type="nucleotide sequence ID" value="NZ_MWPH01000002.1"/>
</dbReference>
<dbReference type="PANTHER" id="PTHR39165:SF1">
    <property type="entry name" value="DUF456 DOMAIN-CONTAINING PROTEIN"/>
    <property type="match status" value="1"/>
</dbReference>
<organism evidence="2 3">
    <name type="scientific">Natronolimnobius baerhuensis</name>
    <dbReference type="NCBI Taxonomy" id="253108"/>
    <lineage>
        <taxon>Archaea</taxon>
        <taxon>Methanobacteriati</taxon>
        <taxon>Methanobacteriota</taxon>
        <taxon>Stenosarchaea group</taxon>
        <taxon>Halobacteria</taxon>
        <taxon>Halobacteriales</taxon>
        <taxon>Natrialbaceae</taxon>
        <taxon>Natronolimnobius</taxon>
    </lineage>
</organism>
<feature type="transmembrane region" description="Helical" evidence="1">
    <location>
        <begin position="86"/>
        <end position="114"/>
    </location>
</feature>
<reference evidence="2 3" key="1">
    <citation type="submission" date="2017-02" db="EMBL/GenBank/DDBJ databases">
        <title>Natronthermophilus aegyptiacus gen. nov.,sp. nov., an aerobic, extremely halophilic alkalithermophilic archaeon isolated from the athalassohaline Wadi An Natrun, Egypt.</title>
        <authorList>
            <person name="Zhao B."/>
        </authorList>
    </citation>
    <scope>NUCLEOTIDE SEQUENCE [LARGE SCALE GENOMIC DNA]</scope>
    <source>
        <strain evidence="2 3">CGMCC 1.3597</strain>
    </source>
</reference>
<sequence length="161" mass="16189">MVDAITIVAVLLLVGGVVGTLVPLVPGGLLSLSGVYLYWWHSGFTAPGTISLAVLTFLGLLTLLVEFFGGSIAARAGGASWSTTAAAAAVGILLMLVTGPLGLIVGLFGTVFALEFVRGGDVDGSVQSALYATGGILASTAVQALLTISILFGFVIAVFVF</sequence>
<accession>A0A202E784</accession>
<protein>
    <recommendedName>
        <fullName evidence="4">DUF456 domain-containing protein</fullName>
    </recommendedName>
</protein>
<evidence type="ECO:0000313" key="3">
    <source>
        <dbReference type="Proteomes" id="UP000196084"/>
    </source>
</evidence>
<dbReference type="AlphaFoldDB" id="A0A202E784"/>
<evidence type="ECO:0000256" key="1">
    <source>
        <dbReference type="SAM" id="Phobius"/>
    </source>
</evidence>
<dbReference type="InterPro" id="IPR007403">
    <property type="entry name" value="DUF456"/>
</dbReference>
<dbReference type="PANTHER" id="PTHR39165">
    <property type="entry name" value="IG HYPOTHETICAL 17883"/>
    <property type="match status" value="1"/>
</dbReference>
<keyword evidence="1" id="KW-0472">Membrane</keyword>
<feature type="transmembrane region" description="Helical" evidence="1">
    <location>
        <begin position="134"/>
        <end position="160"/>
    </location>
</feature>
<name>A0A202E784_9EURY</name>
<proteinExistence type="predicted"/>
<evidence type="ECO:0008006" key="4">
    <source>
        <dbReference type="Google" id="ProtNLM"/>
    </source>
</evidence>